<feature type="signal peptide" evidence="1">
    <location>
        <begin position="1"/>
        <end position="30"/>
    </location>
</feature>
<reference evidence="2" key="1">
    <citation type="submission" date="2014-11" db="EMBL/GenBank/DDBJ databases">
        <authorList>
            <person name="Amaro Gonzalez C."/>
        </authorList>
    </citation>
    <scope>NUCLEOTIDE SEQUENCE</scope>
</reference>
<reference evidence="2" key="2">
    <citation type="journal article" date="2015" name="Fish Shellfish Immunol.">
        <title>Early steps in the European eel (Anguilla anguilla)-Vibrio vulnificus interaction in the gills: Role of the RtxA13 toxin.</title>
        <authorList>
            <person name="Callol A."/>
            <person name="Pajuelo D."/>
            <person name="Ebbesson L."/>
            <person name="Teles M."/>
            <person name="MacKenzie S."/>
            <person name="Amaro C."/>
        </authorList>
    </citation>
    <scope>NUCLEOTIDE SEQUENCE</scope>
</reference>
<sequence>MCLSEHITFTQAMTRVSILASLCLNRGSCAVCVGSEVYCVTVSSVKCGLCHFFPGETQDCTGSTAGEAIHF</sequence>
<dbReference type="EMBL" id="GBXM01021831">
    <property type="protein sequence ID" value="JAH86746.1"/>
    <property type="molecule type" value="Transcribed_RNA"/>
</dbReference>
<dbReference type="AlphaFoldDB" id="A0A0E9W8Y5"/>
<name>A0A0E9W8Y5_ANGAN</name>
<evidence type="ECO:0000256" key="1">
    <source>
        <dbReference type="SAM" id="SignalP"/>
    </source>
</evidence>
<protein>
    <submittedName>
        <fullName evidence="2">Uncharacterized protein</fullName>
    </submittedName>
</protein>
<proteinExistence type="predicted"/>
<feature type="chain" id="PRO_5002434119" evidence="1">
    <location>
        <begin position="31"/>
        <end position="71"/>
    </location>
</feature>
<organism evidence="2">
    <name type="scientific">Anguilla anguilla</name>
    <name type="common">European freshwater eel</name>
    <name type="synonym">Muraena anguilla</name>
    <dbReference type="NCBI Taxonomy" id="7936"/>
    <lineage>
        <taxon>Eukaryota</taxon>
        <taxon>Metazoa</taxon>
        <taxon>Chordata</taxon>
        <taxon>Craniata</taxon>
        <taxon>Vertebrata</taxon>
        <taxon>Euteleostomi</taxon>
        <taxon>Actinopterygii</taxon>
        <taxon>Neopterygii</taxon>
        <taxon>Teleostei</taxon>
        <taxon>Anguilliformes</taxon>
        <taxon>Anguillidae</taxon>
        <taxon>Anguilla</taxon>
    </lineage>
</organism>
<evidence type="ECO:0000313" key="2">
    <source>
        <dbReference type="EMBL" id="JAH86746.1"/>
    </source>
</evidence>
<accession>A0A0E9W8Y5</accession>
<keyword evidence="1" id="KW-0732">Signal</keyword>